<protein>
    <submittedName>
        <fullName evidence="2">Cytochrome p450 708a2</fullName>
    </submittedName>
</protein>
<keyword evidence="1" id="KW-0349">Heme</keyword>
<proteinExistence type="inferred from homology"/>
<keyword evidence="1" id="KW-0503">Monooxygenase</keyword>
<keyword evidence="3" id="KW-1185">Reference proteome</keyword>
<comment type="caution">
    <text evidence="2">The sequence shown here is derived from an EMBL/GenBank/DDBJ whole genome shotgun (WGS) entry which is preliminary data.</text>
</comment>
<dbReference type="InterPro" id="IPR036396">
    <property type="entry name" value="Cyt_P450_sf"/>
</dbReference>
<dbReference type="AlphaFoldDB" id="A0AAW0L155"/>
<evidence type="ECO:0000256" key="1">
    <source>
        <dbReference type="RuleBase" id="RU000461"/>
    </source>
</evidence>
<dbReference type="GO" id="GO:0016705">
    <property type="term" value="F:oxidoreductase activity, acting on paired donors, with incorporation or reduction of molecular oxygen"/>
    <property type="evidence" value="ECO:0007669"/>
    <property type="project" value="InterPro"/>
</dbReference>
<gene>
    <name evidence="2" type="primary">CYP708A2_7</name>
    <name evidence="2" type="ORF">CFP56_010038</name>
</gene>
<keyword evidence="1" id="KW-0560">Oxidoreductase</keyword>
<dbReference type="GO" id="GO:0005506">
    <property type="term" value="F:iron ion binding"/>
    <property type="evidence" value="ECO:0007669"/>
    <property type="project" value="InterPro"/>
</dbReference>
<comment type="similarity">
    <text evidence="1">Belongs to the cytochrome P450 family.</text>
</comment>
<dbReference type="InterPro" id="IPR017972">
    <property type="entry name" value="Cyt_P450_CS"/>
</dbReference>
<organism evidence="2 3">
    <name type="scientific">Quercus suber</name>
    <name type="common">Cork oak</name>
    <dbReference type="NCBI Taxonomy" id="58331"/>
    <lineage>
        <taxon>Eukaryota</taxon>
        <taxon>Viridiplantae</taxon>
        <taxon>Streptophyta</taxon>
        <taxon>Embryophyta</taxon>
        <taxon>Tracheophyta</taxon>
        <taxon>Spermatophyta</taxon>
        <taxon>Magnoliopsida</taxon>
        <taxon>eudicotyledons</taxon>
        <taxon>Gunneridae</taxon>
        <taxon>Pentapetalae</taxon>
        <taxon>rosids</taxon>
        <taxon>fabids</taxon>
        <taxon>Fagales</taxon>
        <taxon>Fagaceae</taxon>
        <taxon>Quercus</taxon>
    </lineage>
</organism>
<name>A0AAW0L155_QUESU</name>
<dbReference type="Proteomes" id="UP000237347">
    <property type="component" value="Unassembled WGS sequence"/>
</dbReference>
<dbReference type="Gene3D" id="1.10.630.10">
    <property type="entry name" value="Cytochrome P450"/>
    <property type="match status" value="1"/>
</dbReference>
<reference evidence="2 3" key="1">
    <citation type="journal article" date="2018" name="Sci. Data">
        <title>The draft genome sequence of cork oak.</title>
        <authorList>
            <person name="Ramos A.M."/>
            <person name="Usie A."/>
            <person name="Barbosa P."/>
            <person name="Barros P.M."/>
            <person name="Capote T."/>
            <person name="Chaves I."/>
            <person name="Simoes F."/>
            <person name="Abreu I."/>
            <person name="Carrasquinho I."/>
            <person name="Faro C."/>
            <person name="Guimaraes J.B."/>
            <person name="Mendonca D."/>
            <person name="Nobrega F."/>
            <person name="Rodrigues L."/>
            <person name="Saibo N.J.M."/>
            <person name="Varela M.C."/>
            <person name="Egas C."/>
            <person name="Matos J."/>
            <person name="Miguel C.M."/>
            <person name="Oliveira M.M."/>
            <person name="Ricardo C.P."/>
            <person name="Goncalves S."/>
        </authorList>
    </citation>
    <scope>NUCLEOTIDE SEQUENCE [LARGE SCALE GENOMIC DNA]</scope>
    <source>
        <strain evidence="3">cv. HL8</strain>
    </source>
</reference>
<keyword evidence="1" id="KW-0479">Metal-binding</keyword>
<dbReference type="Pfam" id="PF00067">
    <property type="entry name" value="p450"/>
    <property type="match status" value="1"/>
</dbReference>
<sequence>MLWGEKGKDLHAGSKNFMAFGGGVRLCVGADIAKLLMASFLHYLITKYRWTVTKGGDIIRKPGLVFPNGLHIKISEK</sequence>
<accession>A0AAW0L155</accession>
<dbReference type="GO" id="GO:0020037">
    <property type="term" value="F:heme binding"/>
    <property type="evidence" value="ECO:0007669"/>
    <property type="project" value="InterPro"/>
</dbReference>
<keyword evidence="1" id="KW-0408">Iron</keyword>
<dbReference type="SUPFAM" id="SSF48264">
    <property type="entry name" value="Cytochrome P450"/>
    <property type="match status" value="1"/>
</dbReference>
<evidence type="ECO:0000313" key="2">
    <source>
        <dbReference type="EMBL" id="KAK7845092.1"/>
    </source>
</evidence>
<dbReference type="EMBL" id="PKMF04000175">
    <property type="protein sequence ID" value="KAK7845092.1"/>
    <property type="molecule type" value="Genomic_DNA"/>
</dbReference>
<dbReference type="GO" id="GO:0004497">
    <property type="term" value="F:monooxygenase activity"/>
    <property type="evidence" value="ECO:0007669"/>
    <property type="project" value="UniProtKB-KW"/>
</dbReference>
<dbReference type="PROSITE" id="PS00086">
    <property type="entry name" value="CYTOCHROME_P450"/>
    <property type="match status" value="1"/>
</dbReference>
<dbReference type="InterPro" id="IPR001128">
    <property type="entry name" value="Cyt_P450"/>
</dbReference>
<evidence type="ECO:0000313" key="3">
    <source>
        <dbReference type="Proteomes" id="UP000237347"/>
    </source>
</evidence>